<comment type="function">
    <text evidence="8 10">Component of the cytochrome b6-f complex, which mediates electron transfer between photosystem II (PSII) and photosystem I (PSI), cyclic electron flow around PSI, and state transitions. PetL is important for photoautotrophic growth as well as for electron transfer efficiency and stability of the cytochrome b6-f complex.</text>
</comment>
<evidence type="ECO:0000256" key="10">
    <source>
        <dbReference type="HAMAP-Rule" id="MF_00433"/>
    </source>
</evidence>
<feature type="transmembrane region" description="Helical" evidence="10">
    <location>
        <begin position="6"/>
        <end position="25"/>
    </location>
</feature>
<evidence type="ECO:0000256" key="5">
    <source>
        <dbReference type="ARBA" id="ARBA00022989"/>
    </source>
</evidence>
<keyword evidence="7 10" id="KW-0472">Membrane</keyword>
<dbReference type="RefSeq" id="YP_009296211.1">
    <property type="nucleotide sequence ID" value="NC_031170.1"/>
</dbReference>
<comment type="subcellular location">
    <subcellularLocation>
        <location evidence="10">Cellular thylakoid membrane</location>
        <topology evidence="10">Single-pass membrane protein</topology>
    </subcellularLocation>
    <subcellularLocation>
        <location evidence="1">Membrane</location>
        <topology evidence="1">Single-pass membrane protein</topology>
    </subcellularLocation>
</comment>
<keyword evidence="6 10" id="KW-0793">Thylakoid</keyword>
<keyword evidence="10" id="KW-0602">Photosynthesis</keyword>
<evidence type="ECO:0000256" key="6">
    <source>
        <dbReference type="ARBA" id="ARBA00023078"/>
    </source>
</evidence>
<protein>
    <recommendedName>
        <fullName evidence="10">Cytochrome b6-f complex subunit 6</fullName>
    </recommendedName>
    <alternativeName>
        <fullName evidence="10">Cytochrome b6-f complex subunit PetL</fullName>
    </alternativeName>
    <alternativeName>
        <fullName evidence="10">Cytochrome b6-f complex subunit VI</fullName>
    </alternativeName>
</protein>
<dbReference type="GO" id="GO:0015979">
    <property type="term" value="P:photosynthesis"/>
    <property type="evidence" value="ECO:0007669"/>
    <property type="project" value="UniProtKB-KW"/>
</dbReference>
<dbReference type="Pfam" id="PF05115">
    <property type="entry name" value="PetL"/>
    <property type="match status" value="1"/>
</dbReference>
<evidence type="ECO:0000256" key="7">
    <source>
        <dbReference type="ARBA" id="ARBA00023136"/>
    </source>
</evidence>
<dbReference type="InterPro" id="IPR007802">
    <property type="entry name" value="Cyt_b6/f_cplx_su6"/>
</dbReference>
<evidence type="ECO:0000313" key="11">
    <source>
        <dbReference type="EMBL" id="AOM65146.1"/>
    </source>
</evidence>
<evidence type="ECO:0000256" key="8">
    <source>
        <dbReference type="ARBA" id="ARBA00025197"/>
    </source>
</evidence>
<evidence type="ECO:0000256" key="4">
    <source>
        <dbReference type="ARBA" id="ARBA00022982"/>
    </source>
</evidence>
<comment type="similarity">
    <text evidence="10">Belongs to the PetL family.</text>
</comment>
<name>A0A1C9C9U3_9FLOR</name>
<evidence type="ECO:0000256" key="2">
    <source>
        <dbReference type="ARBA" id="ARBA00022448"/>
    </source>
</evidence>
<dbReference type="AlphaFoldDB" id="A0A1C9C9U3"/>
<gene>
    <name evidence="10 11" type="primary">petL</name>
    <name evidence="11" type="ORF">Sebd_059</name>
</gene>
<keyword evidence="4 10" id="KW-0249">Electron transport</keyword>
<dbReference type="GeneID" id="29072517"/>
<dbReference type="GO" id="GO:0042651">
    <property type="term" value="C:thylakoid membrane"/>
    <property type="evidence" value="ECO:0007669"/>
    <property type="project" value="UniProtKB-UniRule"/>
</dbReference>
<sequence length="31" mass="3606">MSIMFSYVLFMLIFTFLALGLYFGLQAIKLI</sequence>
<evidence type="ECO:0000256" key="3">
    <source>
        <dbReference type="ARBA" id="ARBA00022692"/>
    </source>
</evidence>
<dbReference type="HAMAP" id="MF_00433">
    <property type="entry name" value="Cytb6_f_PetL"/>
    <property type="match status" value="1"/>
</dbReference>
<dbReference type="GO" id="GO:0009055">
    <property type="term" value="F:electron transfer activity"/>
    <property type="evidence" value="ECO:0007669"/>
    <property type="project" value="InterPro"/>
</dbReference>
<reference evidence="11" key="1">
    <citation type="journal article" date="2016" name="BMC Biol.">
        <title>Parallel evolution of highly conserved plastid genome architecture in red seaweeds and seed plants.</title>
        <authorList>
            <person name="Lee J."/>
            <person name="Cho C.H."/>
            <person name="Park S.I."/>
            <person name="Choi J.W."/>
            <person name="Song H.S."/>
            <person name="West J.A."/>
            <person name="Bhattacharya D."/>
            <person name="Yoon H.S."/>
        </authorList>
    </citation>
    <scope>NUCLEOTIDE SEQUENCE</scope>
</reference>
<dbReference type="EMBL" id="KX284713">
    <property type="protein sequence ID" value="AOM65146.1"/>
    <property type="molecule type" value="Genomic_DNA"/>
</dbReference>
<keyword evidence="2 10" id="KW-0813">Transport</keyword>
<evidence type="ECO:0000256" key="9">
    <source>
        <dbReference type="ARBA" id="ARBA00025834"/>
    </source>
</evidence>
<geneLocation type="plastid" evidence="11"/>
<proteinExistence type="inferred from homology"/>
<comment type="subunit">
    <text evidence="9 10">The 4 large subunits of the cytochrome b6-f complex are cytochrome b6, subunit IV (17 kDa polypeptide, PetD), cytochrome f and the Rieske protein, while the 4 small subunits are PetG, PetL, PetM and PetN. The complex functions as a dimer.</text>
</comment>
<keyword evidence="3 10" id="KW-0812">Transmembrane</keyword>
<organism evidence="11">
    <name type="scientific">Sebdenia flabellata</name>
    <dbReference type="NCBI Taxonomy" id="42024"/>
    <lineage>
        <taxon>Eukaryota</taxon>
        <taxon>Rhodophyta</taxon>
        <taxon>Florideophyceae</taxon>
        <taxon>Rhodymeniophycidae</taxon>
        <taxon>Sebdeniales</taxon>
        <taxon>Sebdeniaceae</taxon>
        <taxon>Sebdenia</taxon>
    </lineage>
</organism>
<keyword evidence="5 10" id="KW-1133">Transmembrane helix</keyword>
<accession>A0A1C9C9U3</accession>
<dbReference type="GO" id="GO:0009512">
    <property type="term" value="C:cytochrome b6f complex"/>
    <property type="evidence" value="ECO:0007669"/>
    <property type="project" value="InterPro"/>
</dbReference>
<evidence type="ECO:0000256" key="1">
    <source>
        <dbReference type="ARBA" id="ARBA00004167"/>
    </source>
</evidence>
<keyword evidence="11" id="KW-0934">Plastid</keyword>